<dbReference type="EMBL" id="CAJVPT010014699">
    <property type="protein sequence ID" value="CAG8606761.1"/>
    <property type="molecule type" value="Genomic_DNA"/>
</dbReference>
<keyword evidence="2" id="KW-1185">Reference proteome</keyword>
<evidence type="ECO:0000313" key="2">
    <source>
        <dbReference type="Proteomes" id="UP000789525"/>
    </source>
</evidence>
<reference evidence="1" key="1">
    <citation type="submission" date="2021-06" db="EMBL/GenBank/DDBJ databases">
        <authorList>
            <person name="Kallberg Y."/>
            <person name="Tangrot J."/>
            <person name="Rosling A."/>
        </authorList>
    </citation>
    <scope>NUCLEOTIDE SEQUENCE</scope>
    <source>
        <strain evidence="1">CL356</strain>
    </source>
</reference>
<evidence type="ECO:0000313" key="1">
    <source>
        <dbReference type="EMBL" id="CAG8606761.1"/>
    </source>
</evidence>
<protein>
    <submittedName>
        <fullName evidence="1">571_t:CDS:1</fullName>
    </submittedName>
</protein>
<comment type="caution">
    <text evidence="1">The sequence shown here is derived from an EMBL/GenBank/DDBJ whole genome shotgun (WGS) entry which is preliminary data.</text>
</comment>
<organism evidence="1 2">
    <name type="scientific">Acaulospora colombiana</name>
    <dbReference type="NCBI Taxonomy" id="27376"/>
    <lineage>
        <taxon>Eukaryota</taxon>
        <taxon>Fungi</taxon>
        <taxon>Fungi incertae sedis</taxon>
        <taxon>Mucoromycota</taxon>
        <taxon>Glomeromycotina</taxon>
        <taxon>Glomeromycetes</taxon>
        <taxon>Diversisporales</taxon>
        <taxon>Acaulosporaceae</taxon>
        <taxon>Acaulospora</taxon>
    </lineage>
</organism>
<sequence length="541" mass="61525">MHKDSSNPTKPRQYPTDILPNSREIASAKDDLKADELALHRLKVLEEIAFGELEDKRREILERVAEYHVERDIIRANQFAALSFIAPIRRLPLEIYKEIFLFVNALDLRGRAAWHISAVCRLWRRIALSTPNLWSNIRFYGHLGVSPDIIRLWVERSGSSVLLDIDIEISRRGRYSSSKIKPSLSRSHALLPPRLRGAQAHPPDDNIHRTAAQWGHVALFYLMAQKHRWRTFYFESLEVSIEALQMLQGKSTAGGDSSTPVLRKLTLDHVNFSWNSGVLKGLTSLRINFPAPMIYHPHPASMDAIFGILVNNPDLRSLDLCVQALQTSALPSVEPLSLPKLTTLSLEGAPHFTTLLQHLTLEGLKRVNIRFDTPQSHDFGQSFKDLLIRSNFPPIVSLTVQQPYRMQETNLIYLEHLVELEEFTVSRLPMEDILLALSANDSDGKLVCPNLRKLTLQYCHGRRDLESVIPKLIKFVEKRTGTRANGVQTDLEHLRISNCGCVIAGHTESWLKSRLKELVVEDFSGSICVPSIPQFDWEIFT</sequence>
<dbReference type="Proteomes" id="UP000789525">
    <property type="component" value="Unassembled WGS sequence"/>
</dbReference>
<gene>
    <name evidence="1" type="ORF">ACOLOM_LOCUS6881</name>
</gene>
<name>A0ACA9MR77_9GLOM</name>
<proteinExistence type="predicted"/>
<accession>A0ACA9MR77</accession>